<dbReference type="InterPro" id="IPR004839">
    <property type="entry name" value="Aminotransferase_I/II_large"/>
</dbReference>
<evidence type="ECO:0000259" key="2">
    <source>
        <dbReference type="Pfam" id="PF00155"/>
    </source>
</evidence>
<gene>
    <name evidence="3" type="ORF">PICMEDRAFT_17778</name>
</gene>
<dbReference type="STRING" id="763406.A0A1E3NGN9"/>
<evidence type="ECO:0000256" key="1">
    <source>
        <dbReference type="SAM" id="Coils"/>
    </source>
</evidence>
<dbReference type="GeneID" id="30178427"/>
<dbReference type="GO" id="GO:0030170">
    <property type="term" value="F:pyridoxal phosphate binding"/>
    <property type="evidence" value="ECO:0007669"/>
    <property type="project" value="InterPro"/>
</dbReference>
<dbReference type="InterPro" id="IPR015424">
    <property type="entry name" value="PyrdxlP-dep_Trfase"/>
</dbReference>
<proteinExistence type="predicted"/>
<accession>A0A1E3NGN9</accession>
<dbReference type="PANTHER" id="PTHR42858:SF1">
    <property type="entry name" value="LD15494P"/>
    <property type="match status" value="1"/>
</dbReference>
<dbReference type="EMBL" id="KV454005">
    <property type="protein sequence ID" value="ODQ45297.1"/>
    <property type="molecule type" value="Genomic_DNA"/>
</dbReference>
<dbReference type="Gene3D" id="3.90.1150.10">
    <property type="entry name" value="Aspartate Aminotransferase, domain 1"/>
    <property type="match status" value="1"/>
</dbReference>
<evidence type="ECO:0000313" key="3">
    <source>
        <dbReference type="EMBL" id="ODQ45297.1"/>
    </source>
</evidence>
<dbReference type="AlphaFoldDB" id="A0A1E3NGN9"/>
<dbReference type="InterPro" id="IPR015422">
    <property type="entry name" value="PyrdxlP-dep_Trfase_small"/>
</dbReference>
<feature type="domain" description="Aminotransferase class I/classII large" evidence="2">
    <location>
        <begin position="53"/>
        <end position="428"/>
    </location>
</feature>
<reference evidence="3 4" key="1">
    <citation type="journal article" date="2016" name="Proc. Natl. Acad. Sci. U.S.A.">
        <title>Comparative genomics of biotechnologically important yeasts.</title>
        <authorList>
            <person name="Riley R."/>
            <person name="Haridas S."/>
            <person name="Wolfe K.H."/>
            <person name="Lopes M.R."/>
            <person name="Hittinger C.T."/>
            <person name="Goeker M."/>
            <person name="Salamov A.A."/>
            <person name="Wisecaver J.H."/>
            <person name="Long T.M."/>
            <person name="Calvey C.H."/>
            <person name="Aerts A.L."/>
            <person name="Barry K.W."/>
            <person name="Choi C."/>
            <person name="Clum A."/>
            <person name="Coughlan A.Y."/>
            <person name="Deshpande S."/>
            <person name="Douglass A.P."/>
            <person name="Hanson S.J."/>
            <person name="Klenk H.-P."/>
            <person name="LaButti K.M."/>
            <person name="Lapidus A."/>
            <person name="Lindquist E.A."/>
            <person name="Lipzen A.M."/>
            <person name="Meier-Kolthoff J.P."/>
            <person name="Ohm R.A."/>
            <person name="Otillar R.P."/>
            <person name="Pangilinan J.L."/>
            <person name="Peng Y."/>
            <person name="Rokas A."/>
            <person name="Rosa C.A."/>
            <person name="Scheuner C."/>
            <person name="Sibirny A.A."/>
            <person name="Slot J.C."/>
            <person name="Stielow J.B."/>
            <person name="Sun H."/>
            <person name="Kurtzman C.P."/>
            <person name="Blackwell M."/>
            <person name="Grigoriev I.V."/>
            <person name="Jeffries T.W."/>
        </authorList>
    </citation>
    <scope>NUCLEOTIDE SEQUENCE [LARGE SCALE GENOMIC DNA]</scope>
    <source>
        <strain evidence="3 4">NRRL Y-2026</strain>
    </source>
</reference>
<dbReference type="PANTHER" id="PTHR42858">
    <property type="entry name" value="AMINOTRANSFERASE"/>
    <property type="match status" value="1"/>
</dbReference>
<name>A0A1E3NGN9_9ASCO</name>
<keyword evidence="1" id="KW-0175">Coiled coil</keyword>
<dbReference type="Gene3D" id="3.40.640.10">
    <property type="entry name" value="Type I PLP-dependent aspartate aminotransferase-like (Major domain)"/>
    <property type="match status" value="1"/>
</dbReference>
<feature type="coiled-coil region" evidence="1">
    <location>
        <begin position="137"/>
        <end position="164"/>
    </location>
</feature>
<dbReference type="GO" id="GO:0047536">
    <property type="term" value="F:2-aminoadipate transaminase activity"/>
    <property type="evidence" value="ECO:0007669"/>
    <property type="project" value="EnsemblFungi"/>
</dbReference>
<dbReference type="SUPFAM" id="SSF53383">
    <property type="entry name" value="PLP-dependent transferases"/>
    <property type="match status" value="1"/>
</dbReference>
<dbReference type="Pfam" id="PF00155">
    <property type="entry name" value="Aminotran_1_2"/>
    <property type="match status" value="1"/>
</dbReference>
<sequence length="440" mass="48924">MSHQKIAAYNFFKGHPSTDLLPAEDILKASEKVLTTFNKTLAHYDGQNDTHPLNYGPDLGNLEVRALIAKWNDNLFKLEEKTDPDCINLTNGASFGLMNLLLQCTTPLHNVTKRIFLISPTYFLINSAFIDNGYAGKLSAIRELDNGEIDIDEIERQLESIESETPSKKDITKEDVPEIYDPYRPVKKLYNYLIYIVPTFSNPKGGTLPLESRTRLIAIARKYNVLIVCDDVYDLLDFNAGKENHSYHKKMVYLDRETLPEGEEFGNVVSNATFSKLLGPGLRTGWQETATPKLANLLASGGANKSGGTPGHFNTTIIAELLKSGKVDKIVANLNAVYSRRAEVLKAAVRKYMPEGTSISPVDGGYFAWVTLPEGFDNLKIAKECANHGVVLATGDNFEVTGDPLGWGEHGVRISISYLDETQIEHGIKIWGEQCQAFRF</sequence>
<evidence type="ECO:0000313" key="4">
    <source>
        <dbReference type="Proteomes" id="UP000094455"/>
    </source>
</evidence>
<organism evidence="3 4">
    <name type="scientific">Pichia membranifaciens NRRL Y-2026</name>
    <dbReference type="NCBI Taxonomy" id="763406"/>
    <lineage>
        <taxon>Eukaryota</taxon>
        <taxon>Fungi</taxon>
        <taxon>Dikarya</taxon>
        <taxon>Ascomycota</taxon>
        <taxon>Saccharomycotina</taxon>
        <taxon>Pichiomycetes</taxon>
        <taxon>Pichiales</taxon>
        <taxon>Pichiaceae</taxon>
        <taxon>Pichia</taxon>
    </lineage>
</organism>
<dbReference type="FunFam" id="3.40.640.10:FF:000080">
    <property type="entry name" value="Aminotransferase, putative"/>
    <property type="match status" value="1"/>
</dbReference>
<dbReference type="Proteomes" id="UP000094455">
    <property type="component" value="Unassembled WGS sequence"/>
</dbReference>
<protein>
    <recommendedName>
        <fullName evidence="2">Aminotransferase class I/classII large domain-containing protein</fullName>
    </recommendedName>
</protein>
<dbReference type="OrthoDB" id="7042322at2759"/>
<dbReference type="CDD" id="cd00609">
    <property type="entry name" value="AAT_like"/>
    <property type="match status" value="1"/>
</dbReference>
<keyword evidence="4" id="KW-1185">Reference proteome</keyword>
<dbReference type="RefSeq" id="XP_019016410.1">
    <property type="nucleotide sequence ID" value="XM_019161740.1"/>
</dbReference>
<dbReference type="InterPro" id="IPR015421">
    <property type="entry name" value="PyrdxlP-dep_Trfase_major"/>
</dbReference>